<reference evidence="1" key="2">
    <citation type="submission" date="2020-09" db="EMBL/GenBank/DDBJ databases">
        <authorList>
            <person name="Sun Q."/>
            <person name="Sedlacek I."/>
        </authorList>
    </citation>
    <scope>NUCLEOTIDE SEQUENCE</scope>
    <source>
        <strain evidence="1">CCM 7684</strain>
    </source>
</reference>
<dbReference type="AlphaFoldDB" id="A0A8J2VPK1"/>
<evidence type="ECO:0000313" key="1">
    <source>
        <dbReference type="EMBL" id="GGE36398.1"/>
    </source>
</evidence>
<dbReference type="Proteomes" id="UP000602745">
    <property type="component" value="Unassembled WGS sequence"/>
</dbReference>
<dbReference type="EMBL" id="BMCP01000001">
    <property type="protein sequence ID" value="GGE36398.1"/>
    <property type="molecule type" value="Genomic_DNA"/>
</dbReference>
<reference evidence="1" key="1">
    <citation type="journal article" date="2014" name="Int. J. Syst. Evol. Microbiol.">
        <title>Complete genome sequence of Corynebacterium casei LMG S-19264T (=DSM 44701T), isolated from a smear-ripened cheese.</title>
        <authorList>
            <consortium name="US DOE Joint Genome Institute (JGI-PGF)"/>
            <person name="Walter F."/>
            <person name="Albersmeier A."/>
            <person name="Kalinowski J."/>
            <person name="Ruckert C."/>
        </authorList>
    </citation>
    <scope>NUCLEOTIDE SEQUENCE</scope>
    <source>
        <strain evidence="1">CCM 7684</strain>
    </source>
</reference>
<sequence length="275" mass="28320">MPKILPDHVIDLQTFRDTMALLPAAKGLVVRNNASTPNTSVDIVADYAVLLGDAPTATSGLSALFSGVDLTINTTTTGVNGLDEGARASNTWYHHFLIWGDGQDVAGLSSLSPTAPTLPSGYTHLLRVGAAKTDASGNFSKYVQRGNVARFGLMRQLTSGAQGSIATPTFSTISLSGVIPTTAQRVLGTLRVMAFSTNQAGVVAPNSGYGSADTGVNYPPCIVSGSGGTSYGVNAVPFDFPIEDGNLYYASNVPTSSTIASILSCSGYVDSVNAS</sequence>
<organism evidence="1 2">
    <name type="scientific">Agaricicola taiwanensis</name>
    <dbReference type="NCBI Taxonomy" id="591372"/>
    <lineage>
        <taxon>Bacteria</taxon>
        <taxon>Pseudomonadati</taxon>
        <taxon>Pseudomonadota</taxon>
        <taxon>Alphaproteobacteria</taxon>
        <taxon>Rhodobacterales</taxon>
        <taxon>Paracoccaceae</taxon>
        <taxon>Agaricicola</taxon>
    </lineage>
</organism>
<gene>
    <name evidence="1" type="ORF">GCM10007276_12360</name>
</gene>
<accession>A0A8J2VPK1</accession>
<comment type="caution">
    <text evidence="1">The sequence shown here is derived from an EMBL/GenBank/DDBJ whole genome shotgun (WGS) entry which is preliminary data.</text>
</comment>
<name>A0A8J2VPK1_9RHOB</name>
<dbReference type="RefSeq" id="WP_188408782.1">
    <property type="nucleotide sequence ID" value="NZ_BMCP01000001.1"/>
</dbReference>
<evidence type="ECO:0000313" key="2">
    <source>
        <dbReference type="Proteomes" id="UP000602745"/>
    </source>
</evidence>
<protein>
    <submittedName>
        <fullName evidence="1">Uncharacterized protein</fullName>
    </submittedName>
</protein>
<keyword evidence="2" id="KW-1185">Reference proteome</keyword>
<proteinExistence type="predicted"/>